<name>I7G7B8_MYCS2</name>
<accession>I7G7B8</accession>
<dbReference type="PATRIC" id="fig|246196.56.peg.5298"/>
<sequence length="476" mass="47328">MLRDLQFSFAKNLLGSKFSARGFHSAKGESMQQAVRSYLTAGVAFAGAGVIAVSPVAPLPPDITERAQSSAGVALSALANPIDGYAAAFTAALKNAEALTARIAAAPAPILSNIVRNQVNSAAGVATFAEVFTSSVITALADTPEQLQSAVEKFSAGDVTGALETVLQTVLGPVVNGVVDTLLFNPDVWAGLQNAIRQPVANTLSVIDLLAEPEVYNVLGPLLAPVQLLTDLTDAVGAAGDDVFAGIKTGDLEKVANAVINLGPNFTYALLNGAPGMPGFSAGLLGPQGVVAGLLTLRDMVADAIAPATTAAKTAAGTAAVAEPAALTRASVTLDVPKALVGPETPAAGAVTTPAEATTDAPAAATDTSTKQAPSATDAASASAASEAKPVADDSEEAITTPAKPSTVAKPKKVNAVKDIRNGIRGAIKNVRNGVKDAVAGLSGKKAKPAKPVKQESSTKSGGSESDGGGSGGGAE</sequence>
<evidence type="ECO:0000313" key="3">
    <source>
        <dbReference type="Proteomes" id="UP000006158"/>
    </source>
</evidence>
<reference evidence="2 3" key="1">
    <citation type="journal article" date="2007" name="Genome Biol.">
        <title>Interrupted coding sequences in Mycobacterium smegmatis: authentic mutations or sequencing errors?</title>
        <authorList>
            <person name="Deshayes C."/>
            <person name="Perrodou E."/>
            <person name="Gallien S."/>
            <person name="Euphrasie D."/>
            <person name="Schaeffer C."/>
            <person name="Van-Dorsselaer A."/>
            <person name="Poch O."/>
            <person name="Lecompte O."/>
            <person name="Reyrat J.M."/>
        </authorList>
    </citation>
    <scope>NUCLEOTIDE SEQUENCE [LARGE SCALE GENOMIC DNA]</scope>
    <source>
        <strain evidence="3">ATCC 700084 / mc(2)155</strain>
    </source>
</reference>
<dbReference type="AlphaFoldDB" id="I7G7B8"/>
<dbReference type="EMBL" id="CP001663">
    <property type="protein sequence ID" value="AFP41622.1"/>
    <property type="molecule type" value="Genomic_DNA"/>
</dbReference>
<feature type="region of interest" description="Disordered" evidence="1">
    <location>
        <begin position="439"/>
        <end position="476"/>
    </location>
</feature>
<evidence type="ECO:0000256" key="1">
    <source>
        <dbReference type="SAM" id="MobiDB-lite"/>
    </source>
</evidence>
<feature type="region of interest" description="Disordered" evidence="1">
    <location>
        <begin position="345"/>
        <end position="414"/>
    </location>
</feature>
<feature type="compositionally biased region" description="Gly residues" evidence="1">
    <location>
        <begin position="465"/>
        <end position="476"/>
    </location>
</feature>
<organism evidence="2 3">
    <name type="scientific">Mycolicibacterium smegmatis (strain ATCC 700084 / mc(2)155)</name>
    <name type="common">Mycobacterium smegmatis</name>
    <dbReference type="NCBI Taxonomy" id="246196"/>
    <lineage>
        <taxon>Bacteria</taxon>
        <taxon>Bacillati</taxon>
        <taxon>Actinomycetota</taxon>
        <taxon>Actinomycetes</taxon>
        <taxon>Mycobacteriales</taxon>
        <taxon>Mycobacteriaceae</taxon>
        <taxon>Mycolicibacterium</taxon>
    </lineage>
</organism>
<reference evidence="2 3" key="2">
    <citation type="journal article" date="2009" name="Genome Res.">
        <title>Ortho-proteogenomics: multiple proteomes investigation through orthology and a new MS-based protocol.</title>
        <authorList>
            <person name="Gallien S."/>
            <person name="Perrodou E."/>
            <person name="Carapito C."/>
            <person name="Deshayes C."/>
            <person name="Reyrat J.M."/>
            <person name="Van Dorsselaer A."/>
            <person name="Poch O."/>
            <person name="Schaeffer C."/>
            <person name="Lecompte O."/>
        </authorList>
    </citation>
    <scope>NUCLEOTIDE SEQUENCE [LARGE SCALE GENOMIC DNA]</scope>
    <source>
        <strain evidence="3">ATCC 700084 / mc(2)155</strain>
    </source>
</reference>
<dbReference type="KEGG" id="msg:MSMEI_5178"/>
<protein>
    <recommendedName>
        <fullName evidence="4">PE-PGRS family protein</fullName>
    </recommendedName>
</protein>
<evidence type="ECO:0008006" key="4">
    <source>
        <dbReference type="Google" id="ProtNLM"/>
    </source>
</evidence>
<proteinExistence type="predicted"/>
<gene>
    <name evidence="2" type="ordered locus">MSMEI_5178</name>
</gene>
<evidence type="ECO:0000313" key="2">
    <source>
        <dbReference type="EMBL" id="AFP41622.1"/>
    </source>
</evidence>
<dbReference type="Proteomes" id="UP000006158">
    <property type="component" value="Chromosome"/>
</dbReference>
<feature type="compositionally biased region" description="Low complexity" evidence="1">
    <location>
        <begin position="350"/>
        <end position="388"/>
    </location>
</feature>